<dbReference type="EMBL" id="UAUF01000011">
    <property type="protein sequence ID" value="SPZ06441.1"/>
    <property type="molecule type" value="Genomic_DNA"/>
</dbReference>
<gene>
    <name evidence="1" type="ORF">NCTC11842_02315</name>
</gene>
<dbReference type="AlphaFoldDB" id="A0A2X2CI63"/>
<evidence type="ECO:0000313" key="2">
    <source>
        <dbReference type="Proteomes" id="UP000250443"/>
    </source>
</evidence>
<dbReference type="Proteomes" id="UP000250443">
    <property type="component" value="Unassembled WGS sequence"/>
</dbReference>
<protein>
    <submittedName>
        <fullName evidence="1">Uncharacterized protein</fullName>
    </submittedName>
</protein>
<organism evidence="1 2">
    <name type="scientific">Pseudomonas luteola</name>
    <dbReference type="NCBI Taxonomy" id="47886"/>
    <lineage>
        <taxon>Bacteria</taxon>
        <taxon>Pseudomonadati</taxon>
        <taxon>Pseudomonadota</taxon>
        <taxon>Gammaproteobacteria</taxon>
        <taxon>Pseudomonadales</taxon>
        <taxon>Pseudomonadaceae</taxon>
        <taxon>Pseudomonas</taxon>
    </lineage>
</organism>
<reference evidence="1 2" key="1">
    <citation type="submission" date="2018-06" db="EMBL/GenBank/DDBJ databases">
        <authorList>
            <consortium name="Pathogen Informatics"/>
            <person name="Doyle S."/>
        </authorList>
    </citation>
    <scope>NUCLEOTIDE SEQUENCE [LARGE SCALE GENOMIC DNA]</scope>
    <source>
        <strain evidence="1 2">NCTC11842</strain>
    </source>
</reference>
<accession>A0A2X2CI63</accession>
<dbReference type="RefSeq" id="WP_010798472.1">
    <property type="nucleotide sequence ID" value="NZ_CP044086.1"/>
</dbReference>
<name>A0A2X2CI63_PSELU</name>
<sequence length="211" mass="23523">MAKNVSTESPTKLTFWVLIGIAAVLVMLAVLGNQLGWELIHIGYDSMSLPNGLEAGTRGYVVNGLTSLLFALALTTAVTAAFIKAGGRYRARLPVPVTALIMWLLFNVLLVIFYPSALEVQVRHYSGPAFIDFFSLRDRKGSFQGSADKSQMLTYYQDCAARSEQCPVYECVTEKQWWFGGFQKIQGFYPGLDIENQKKLLDQYCQTALLK</sequence>
<proteinExistence type="predicted"/>
<evidence type="ECO:0000313" key="1">
    <source>
        <dbReference type="EMBL" id="SPZ06441.1"/>
    </source>
</evidence>